<evidence type="ECO:0000313" key="4">
    <source>
        <dbReference type="EMBL" id="AFA48111.1"/>
    </source>
</evidence>
<dbReference type="PANTHER" id="PTHR33392:SF6">
    <property type="entry name" value="POLYISOPRENYL-TEICHOIC ACID--PEPTIDOGLYCAN TEICHOIC ACID TRANSFERASE TAGU"/>
    <property type="match status" value="1"/>
</dbReference>
<keyword evidence="2" id="KW-0472">Membrane</keyword>
<evidence type="ECO:0000256" key="2">
    <source>
        <dbReference type="SAM" id="Phobius"/>
    </source>
</evidence>
<evidence type="ECO:0000256" key="1">
    <source>
        <dbReference type="ARBA" id="ARBA00006068"/>
    </source>
</evidence>
<dbReference type="HOGENOM" id="CLU_050688_1_0_9"/>
<dbReference type="Gene3D" id="3.40.630.190">
    <property type="entry name" value="LCP protein"/>
    <property type="match status" value="1"/>
</dbReference>
<gene>
    <name evidence="4" type="ordered locus">Awo_c13270</name>
</gene>
<dbReference type="EMBL" id="CP002987">
    <property type="protein sequence ID" value="AFA48111.1"/>
    <property type="molecule type" value="Genomic_DNA"/>
</dbReference>
<sequence length="343" mass="38043">MRKNSSASSNVVFRVFVILSLAMIVIVTAYLAVTIFGQQLKQVFGQEEIANAGQTVTNYEESKAIYINGQKYLPDPDVYTFLLGGVDKFGTVAESDSYLNNEQIDFISVIAYDKNKNTCKILIINRDTMMEVPVLGLGGKSAGTAFEQIALSHTYGSGLKDSAENTVDAVEKLLGGITVGNYAIMKMDAIPVLNDMVGGVSLTLTENLPQMDPSFIAGSTVTLKGDLALQFIRRRIDVSDGTNLARIRRQEQYINGFYNNLRLKVSENGNFLVKAFGSVEDYLTTDCDYVQMNEFQNYIKTYPEATIYTMAGEARKGAEFIEFYPDQTNLTQLTVDLFYKQAE</sequence>
<evidence type="ECO:0000313" key="5">
    <source>
        <dbReference type="Proteomes" id="UP000007177"/>
    </source>
</evidence>
<feature type="transmembrane region" description="Helical" evidence="2">
    <location>
        <begin position="12"/>
        <end position="33"/>
    </location>
</feature>
<dbReference type="Pfam" id="PF03816">
    <property type="entry name" value="LytR_cpsA_psr"/>
    <property type="match status" value="1"/>
</dbReference>
<dbReference type="PANTHER" id="PTHR33392">
    <property type="entry name" value="POLYISOPRENYL-TEICHOIC ACID--PEPTIDOGLYCAN TEICHOIC ACID TRANSFERASE TAGU"/>
    <property type="match status" value="1"/>
</dbReference>
<reference evidence="4 5" key="2">
    <citation type="journal article" date="2012" name="PLoS ONE">
        <title>An ancient pathway combining carbon dioxide fixation with the generation and utilization of a sodium ion gradient for ATP synthesis.</title>
        <authorList>
            <person name="Poehlein A."/>
            <person name="Schmidt S."/>
            <person name="Kaster A.K."/>
            <person name="Goenrich M."/>
            <person name="Vollmers J."/>
            <person name="Thurmer A."/>
            <person name="Bertsch J."/>
            <person name="Schuchmann K."/>
            <person name="Voigt B."/>
            <person name="Hecker M."/>
            <person name="Daniel R."/>
            <person name="Thauer R.K."/>
            <person name="Gottschalk G."/>
            <person name="Muller V."/>
        </authorList>
    </citation>
    <scope>NUCLEOTIDE SEQUENCE [LARGE SCALE GENOMIC DNA]</scope>
    <source>
        <strain evidence="5">ATCC 29683 / DSM 1030 / JCM 2381 / KCTC 1655 / WB1</strain>
    </source>
</reference>
<accession>H6LEK8</accession>
<name>H6LEK8_ACEWD</name>
<dbReference type="OrthoDB" id="3172933at2"/>
<keyword evidence="2" id="KW-0812">Transmembrane</keyword>
<dbReference type="KEGG" id="awo:Awo_c13270"/>
<dbReference type="eggNOG" id="COG1316">
    <property type="taxonomic scope" value="Bacteria"/>
</dbReference>
<comment type="similarity">
    <text evidence="1">Belongs to the LytR/CpsA/Psr (LCP) family.</text>
</comment>
<feature type="domain" description="Cell envelope-related transcriptional attenuator" evidence="3">
    <location>
        <begin position="105"/>
        <end position="260"/>
    </location>
</feature>
<dbReference type="Proteomes" id="UP000007177">
    <property type="component" value="Chromosome"/>
</dbReference>
<protein>
    <submittedName>
        <fullName evidence="4">Putative membrane-bound protein LytR</fullName>
    </submittedName>
</protein>
<dbReference type="AlphaFoldDB" id="H6LEK8"/>
<keyword evidence="2" id="KW-1133">Transmembrane helix</keyword>
<dbReference type="STRING" id="931626.Awo_c13270"/>
<reference evidence="5" key="1">
    <citation type="submission" date="2011-07" db="EMBL/GenBank/DDBJ databases">
        <title>Complete genome sequence of Acetobacterium woodii.</title>
        <authorList>
            <person name="Poehlein A."/>
            <person name="Schmidt S."/>
            <person name="Kaster A.-K."/>
            <person name="Goenrich M."/>
            <person name="Vollmers J."/>
            <person name="Thuermer A."/>
            <person name="Gottschalk G."/>
            <person name="Thauer R.K."/>
            <person name="Daniel R."/>
            <person name="Mueller V."/>
        </authorList>
    </citation>
    <scope>NUCLEOTIDE SEQUENCE [LARGE SCALE GENOMIC DNA]</scope>
    <source>
        <strain evidence="5">ATCC 29683 / DSM 1030 / JCM 2381 / KCTC 1655 / WB1</strain>
    </source>
</reference>
<organism evidence="4 5">
    <name type="scientific">Acetobacterium woodii (strain ATCC 29683 / DSM 1030 / JCM 2381 / KCTC 1655 / WB1)</name>
    <dbReference type="NCBI Taxonomy" id="931626"/>
    <lineage>
        <taxon>Bacteria</taxon>
        <taxon>Bacillati</taxon>
        <taxon>Bacillota</taxon>
        <taxon>Clostridia</taxon>
        <taxon>Eubacteriales</taxon>
        <taxon>Eubacteriaceae</taxon>
        <taxon>Acetobacterium</taxon>
    </lineage>
</organism>
<dbReference type="InterPro" id="IPR004474">
    <property type="entry name" value="LytR_CpsA_psr"/>
</dbReference>
<keyword evidence="5" id="KW-1185">Reference proteome</keyword>
<dbReference type="InterPro" id="IPR050922">
    <property type="entry name" value="LytR/CpsA/Psr_CW_biosynth"/>
</dbReference>
<proteinExistence type="inferred from homology"/>
<evidence type="ECO:0000259" key="3">
    <source>
        <dbReference type="Pfam" id="PF03816"/>
    </source>
</evidence>